<dbReference type="EMBL" id="QCYY01001567">
    <property type="protein sequence ID" value="ROT77095.1"/>
    <property type="molecule type" value="Genomic_DNA"/>
</dbReference>
<dbReference type="InterPro" id="IPR052382">
    <property type="entry name" value="ABHD10_acyl-thioesterase"/>
</dbReference>
<feature type="non-terminal residue" evidence="3">
    <location>
        <position position="1"/>
    </location>
</feature>
<dbReference type="OrthoDB" id="408373at2759"/>
<dbReference type="GO" id="GO:0008474">
    <property type="term" value="F:palmitoyl-(protein) hydrolase activity"/>
    <property type="evidence" value="ECO:0007669"/>
    <property type="project" value="TreeGrafter"/>
</dbReference>
<dbReference type="SUPFAM" id="SSF53474">
    <property type="entry name" value="alpha/beta-Hydrolases"/>
    <property type="match status" value="1"/>
</dbReference>
<protein>
    <recommendedName>
        <fullName evidence="2">Serine aminopeptidase S33 domain-containing protein</fullName>
    </recommendedName>
</protein>
<accession>A0A423TKY2</accession>
<dbReference type="Pfam" id="PF12146">
    <property type="entry name" value="Hydrolase_4"/>
    <property type="match status" value="1"/>
</dbReference>
<dbReference type="InterPro" id="IPR029058">
    <property type="entry name" value="AB_hydrolase_fold"/>
</dbReference>
<feature type="domain" description="Serine aminopeptidase S33" evidence="2">
    <location>
        <begin position="61"/>
        <end position="171"/>
    </location>
</feature>
<gene>
    <name evidence="3" type="ORF">C7M84_004257</name>
</gene>
<dbReference type="AlphaFoldDB" id="A0A423TKY2"/>
<evidence type="ECO:0000313" key="4">
    <source>
        <dbReference type="Proteomes" id="UP000283509"/>
    </source>
</evidence>
<dbReference type="Proteomes" id="UP000283509">
    <property type="component" value="Unassembled WGS sequence"/>
</dbReference>
<dbReference type="Gene3D" id="3.40.50.1820">
    <property type="entry name" value="alpha/beta hydrolase"/>
    <property type="match status" value="1"/>
</dbReference>
<evidence type="ECO:0000259" key="2">
    <source>
        <dbReference type="Pfam" id="PF12146"/>
    </source>
</evidence>
<proteinExistence type="predicted"/>
<dbReference type="STRING" id="6689.A0A423TKY2"/>
<dbReference type="GO" id="GO:0005739">
    <property type="term" value="C:mitochondrion"/>
    <property type="evidence" value="ECO:0007669"/>
    <property type="project" value="TreeGrafter"/>
</dbReference>
<reference evidence="3 4" key="1">
    <citation type="submission" date="2018-04" db="EMBL/GenBank/DDBJ databases">
        <authorList>
            <person name="Zhang X."/>
            <person name="Yuan J."/>
            <person name="Li F."/>
            <person name="Xiang J."/>
        </authorList>
    </citation>
    <scope>NUCLEOTIDE SEQUENCE [LARGE SCALE GENOMIC DNA]</scope>
    <source>
        <tissue evidence="3">Muscle</tissue>
    </source>
</reference>
<organism evidence="3 4">
    <name type="scientific">Penaeus vannamei</name>
    <name type="common">Whiteleg shrimp</name>
    <name type="synonym">Litopenaeus vannamei</name>
    <dbReference type="NCBI Taxonomy" id="6689"/>
    <lineage>
        <taxon>Eukaryota</taxon>
        <taxon>Metazoa</taxon>
        <taxon>Ecdysozoa</taxon>
        <taxon>Arthropoda</taxon>
        <taxon>Crustacea</taxon>
        <taxon>Multicrustacea</taxon>
        <taxon>Malacostraca</taxon>
        <taxon>Eumalacostraca</taxon>
        <taxon>Eucarida</taxon>
        <taxon>Decapoda</taxon>
        <taxon>Dendrobranchiata</taxon>
        <taxon>Penaeoidea</taxon>
        <taxon>Penaeidae</taxon>
        <taxon>Penaeus</taxon>
    </lineage>
</organism>
<keyword evidence="4" id="KW-1185">Reference proteome</keyword>
<name>A0A423TKY2_PENVA</name>
<dbReference type="InterPro" id="IPR022742">
    <property type="entry name" value="Hydrolase_4"/>
</dbReference>
<evidence type="ECO:0000256" key="1">
    <source>
        <dbReference type="ARBA" id="ARBA00022801"/>
    </source>
</evidence>
<dbReference type="PANTHER" id="PTHR16138">
    <property type="entry name" value="MYCOPHENOLIC ACID ACYL-GLUCURONIDE ESTERASE, MITOCHONDRIAL"/>
    <property type="match status" value="1"/>
</dbReference>
<sequence length="293" mass="32541">KMLRFGSLIRNLNARSGALFPLRCFHVSATGPETQFLETSSLGKTRQIAYQKIDGIRSPGIIYIPGFMSHKAATKATMLHMFCQEYGFPYVRYDPSGLGETKGVKQNETSLTVWLEDAAQVLSNLTDGPQLIVASSMGGWISSLLAERYPEKFGSLLMLAPAINFGRKYMQVLLSQLPPGLVKKFEADEIVKLFVPDYGEFPLRKSMFEDMKKHEISMEAGSIPIQCPTRIIHGVKDKDVPYKESLQVLGALQANDVQLLYVKHGGHQLSDSASLEIICDTILKMTAPKPKKV</sequence>
<keyword evidence="1" id="KW-0378">Hydrolase</keyword>
<comment type="caution">
    <text evidence="3">The sequence shown here is derived from an EMBL/GenBank/DDBJ whole genome shotgun (WGS) entry which is preliminary data.</text>
</comment>
<dbReference type="PANTHER" id="PTHR16138:SF7">
    <property type="entry name" value="PALMITOYL-PROTEIN THIOESTERASE ABHD10, MITOCHONDRIAL"/>
    <property type="match status" value="1"/>
</dbReference>
<evidence type="ECO:0000313" key="3">
    <source>
        <dbReference type="EMBL" id="ROT77095.1"/>
    </source>
</evidence>
<reference evidence="3 4" key="2">
    <citation type="submission" date="2019-01" db="EMBL/GenBank/DDBJ databases">
        <title>The decoding of complex shrimp genome reveals the adaptation for benthos swimmer, frequently molting mechanism and breeding impact on genome.</title>
        <authorList>
            <person name="Sun Y."/>
            <person name="Gao Y."/>
            <person name="Yu Y."/>
        </authorList>
    </citation>
    <scope>NUCLEOTIDE SEQUENCE [LARGE SCALE GENOMIC DNA]</scope>
    <source>
        <tissue evidence="3">Muscle</tissue>
    </source>
</reference>
<dbReference type="GO" id="GO:0004553">
    <property type="term" value="F:hydrolase activity, hydrolyzing O-glycosyl compounds"/>
    <property type="evidence" value="ECO:0007669"/>
    <property type="project" value="TreeGrafter"/>
</dbReference>